<keyword evidence="1" id="KW-1133">Transmembrane helix</keyword>
<dbReference type="InterPro" id="IPR002528">
    <property type="entry name" value="MATE_fam"/>
</dbReference>
<protein>
    <submittedName>
        <fullName evidence="2">MATE family efflux transporter</fullName>
    </submittedName>
</protein>
<dbReference type="EMBL" id="WNVG01000985">
    <property type="protein sequence ID" value="MDZ5034848.1"/>
    <property type="molecule type" value="Genomic_DNA"/>
</dbReference>
<keyword evidence="1" id="KW-0472">Membrane</keyword>
<keyword evidence="1" id="KW-0812">Transmembrane</keyword>
<dbReference type="Proteomes" id="UP001289066">
    <property type="component" value="Unassembled WGS sequence"/>
</dbReference>
<feature type="transmembrane region" description="Helical" evidence="1">
    <location>
        <begin position="58"/>
        <end position="77"/>
    </location>
</feature>
<dbReference type="GO" id="GO:0042910">
    <property type="term" value="F:xenobiotic transmembrane transporter activity"/>
    <property type="evidence" value="ECO:0007669"/>
    <property type="project" value="InterPro"/>
</dbReference>
<dbReference type="GO" id="GO:0016020">
    <property type="term" value="C:membrane"/>
    <property type="evidence" value="ECO:0007669"/>
    <property type="project" value="InterPro"/>
</dbReference>
<dbReference type="AlphaFoldDB" id="A0AAW9J7M1"/>
<gene>
    <name evidence="2" type="ORF">GNF81_19345</name>
</gene>
<accession>A0AAW9J7M1</accession>
<feature type="non-terminal residue" evidence="2">
    <location>
        <position position="1"/>
    </location>
</feature>
<evidence type="ECO:0000313" key="2">
    <source>
        <dbReference type="EMBL" id="MDZ5034848.1"/>
    </source>
</evidence>
<evidence type="ECO:0000256" key="1">
    <source>
        <dbReference type="SAM" id="Phobius"/>
    </source>
</evidence>
<feature type="transmembrane region" description="Helical" evidence="1">
    <location>
        <begin position="32"/>
        <end position="52"/>
    </location>
</feature>
<dbReference type="RefSeq" id="WP_322413234.1">
    <property type="nucleotide sequence ID" value="NZ_WNVG01000985.1"/>
</dbReference>
<proteinExistence type="predicted"/>
<name>A0AAW9J7M1_CLOPF</name>
<organism evidence="2 3">
    <name type="scientific">Clostridium perfringens</name>
    <dbReference type="NCBI Taxonomy" id="1502"/>
    <lineage>
        <taxon>Bacteria</taxon>
        <taxon>Bacillati</taxon>
        <taxon>Bacillota</taxon>
        <taxon>Clostridia</taxon>
        <taxon>Eubacteriales</taxon>
        <taxon>Clostridiaceae</taxon>
        <taxon>Clostridium</taxon>
    </lineage>
</organism>
<dbReference type="GO" id="GO:0015297">
    <property type="term" value="F:antiporter activity"/>
    <property type="evidence" value="ECO:0007669"/>
    <property type="project" value="InterPro"/>
</dbReference>
<reference evidence="2" key="1">
    <citation type="submission" date="2019-11" db="EMBL/GenBank/DDBJ databases">
        <title>Characterization of Clostridium perfringens isolates from swine manure treated agricultural soils.</title>
        <authorList>
            <person name="Wushke S.T."/>
        </authorList>
    </citation>
    <scope>NUCLEOTIDE SEQUENCE</scope>
    <source>
        <strain evidence="2">X15</strain>
    </source>
</reference>
<dbReference type="Pfam" id="PF01554">
    <property type="entry name" value="MatE"/>
    <property type="match status" value="1"/>
</dbReference>
<evidence type="ECO:0000313" key="3">
    <source>
        <dbReference type="Proteomes" id="UP001289066"/>
    </source>
</evidence>
<sequence>YLRIIGFSQIFATMEMVSNGVFTGMGYPKIPALISIIFTILRIPIALVLINYLNEDGIWWSISISSILKGTTAYLIYKLKIWKEYKDVRCD</sequence>
<comment type="caution">
    <text evidence="2">The sequence shown here is derived from an EMBL/GenBank/DDBJ whole genome shotgun (WGS) entry which is preliminary data.</text>
</comment>